<evidence type="ECO:0000256" key="1">
    <source>
        <dbReference type="SAM" id="Coils"/>
    </source>
</evidence>
<dbReference type="OrthoDB" id="129010at2759"/>
<dbReference type="EMBL" id="JAGDFM010000267">
    <property type="protein sequence ID" value="KAG7380971.1"/>
    <property type="molecule type" value="Genomic_DNA"/>
</dbReference>
<dbReference type="Proteomes" id="UP000694044">
    <property type="component" value="Unassembled WGS sequence"/>
</dbReference>
<reference evidence="2" key="1">
    <citation type="submission" date="2021-02" db="EMBL/GenBank/DDBJ databases">
        <authorList>
            <person name="Palmer J.M."/>
        </authorList>
    </citation>
    <scope>NUCLEOTIDE SEQUENCE</scope>
    <source>
        <strain evidence="2">SCRP734</strain>
    </source>
</reference>
<gene>
    <name evidence="2" type="ORF">PHYPSEUDO_006568</name>
</gene>
<feature type="coiled-coil region" evidence="1">
    <location>
        <begin position="8"/>
        <end position="35"/>
    </location>
</feature>
<evidence type="ECO:0000313" key="2">
    <source>
        <dbReference type="EMBL" id="KAG7380971.1"/>
    </source>
</evidence>
<keyword evidence="1" id="KW-0175">Coiled coil</keyword>
<proteinExistence type="predicted"/>
<name>A0A8T1VIQ5_9STRA</name>
<accession>A0A8T1VIQ5</accession>
<evidence type="ECO:0000313" key="3">
    <source>
        <dbReference type="Proteomes" id="UP000694044"/>
    </source>
</evidence>
<dbReference type="AlphaFoldDB" id="A0A8T1VIQ5"/>
<comment type="caution">
    <text evidence="2">The sequence shown here is derived from an EMBL/GenBank/DDBJ whole genome shotgun (WGS) entry which is preliminary data.</text>
</comment>
<sequence length="203" mass="22934">MDEKTLARELVRARLDDLADMKKKLEKMAINLEKILRFQLGLLSVIEENEERSYALAAALDDGNTTQDGISFGVLFEMAINRLNVLPFLIPSKTVVCLGYYQDAATGTVWLLWEFNPLDGVNDKLAAGYRGSVPSLNKTTESLFSCTFLVVLILRYSAPHLLHVMMIFIVNKRLVHVNMHARHISRYLLTTQPNDNDAPVVRV</sequence>
<protein>
    <submittedName>
        <fullName evidence="2">Uncharacterized protein</fullName>
    </submittedName>
</protein>
<keyword evidence="3" id="KW-1185">Reference proteome</keyword>
<organism evidence="2 3">
    <name type="scientific">Phytophthora pseudosyringae</name>
    <dbReference type="NCBI Taxonomy" id="221518"/>
    <lineage>
        <taxon>Eukaryota</taxon>
        <taxon>Sar</taxon>
        <taxon>Stramenopiles</taxon>
        <taxon>Oomycota</taxon>
        <taxon>Peronosporomycetes</taxon>
        <taxon>Peronosporales</taxon>
        <taxon>Peronosporaceae</taxon>
        <taxon>Phytophthora</taxon>
    </lineage>
</organism>